<keyword evidence="5" id="KW-1185">Reference proteome</keyword>
<dbReference type="GO" id="GO:0006979">
    <property type="term" value="P:response to oxidative stress"/>
    <property type="evidence" value="ECO:0007669"/>
    <property type="project" value="InterPro"/>
</dbReference>
<dbReference type="GO" id="GO:0005576">
    <property type="term" value="C:extracellular region"/>
    <property type="evidence" value="ECO:0007669"/>
    <property type="project" value="UniProtKB-SubCell"/>
</dbReference>
<accession>D8UB84</accession>
<dbReference type="SUPFAM" id="SSF48113">
    <property type="entry name" value="Heme-dependent peroxidases"/>
    <property type="match status" value="1"/>
</dbReference>
<keyword evidence="2" id="KW-0964">Secreted</keyword>
<dbReference type="GO" id="GO:0020037">
    <property type="term" value="F:heme binding"/>
    <property type="evidence" value="ECO:0007669"/>
    <property type="project" value="InterPro"/>
</dbReference>
<dbReference type="OrthoDB" id="544004at2759"/>
<name>D8UB84_VOLCA</name>
<sequence length="154" mass="16955">GYNASVDPSIDVFFSTVAYRYGHSEVTDIILRVDDEGNEIPEGHLLLSQAYFKRWRSGCRGLRSVAVACTTDEFAMPWGIVLAVVSWSLVKVLTQLYGTPDKCDAYVCGLAERKLPGSHFGPLFNASLTDQYLRVRDGDWWASSGATLLASALD</sequence>
<comment type="subcellular location">
    <subcellularLocation>
        <location evidence="1">Secreted</location>
    </subcellularLocation>
</comment>
<dbReference type="RefSeq" id="XP_002955866.1">
    <property type="nucleotide sequence ID" value="XM_002955820.1"/>
</dbReference>
<dbReference type="InterPro" id="IPR019791">
    <property type="entry name" value="Haem_peroxidase_animal"/>
</dbReference>
<dbReference type="Pfam" id="PF03098">
    <property type="entry name" value="An_peroxidase"/>
    <property type="match status" value="2"/>
</dbReference>
<evidence type="ECO:0000313" key="5">
    <source>
        <dbReference type="Proteomes" id="UP000001058"/>
    </source>
</evidence>
<dbReference type="InParanoid" id="D8UB84"/>
<dbReference type="GO" id="GO:0004601">
    <property type="term" value="F:peroxidase activity"/>
    <property type="evidence" value="ECO:0007669"/>
    <property type="project" value="InterPro"/>
</dbReference>
<evidence type="ECO:0000256" key="2">
    <source>
        <dbReference type="ARBA" id="ARBA00022525"/>
    </source>
</evidence>
<dbReference type="PANTHER" id="PTHR11475">
    <property type="entry name" value="OXIDASE/PEROXIDASE"/>
    <property type="match status" value="1"/>
</dbReference>
<dbReference type="PROSITE" id="PS50292">
    <property type="entry name" value="PEROXIDASE_3"/>
    <property type="match status" value="1"/>
</dbReference>
<dbReference type="AlphaFoldDB" id="D8UB84"/>
<dbReference type="GeneID" id="9614797"/>
<proteinExistence type="predicted"/>
<dbReference type="InterPro" id="IPR010255">
    <property type="entry name" value="Haem_peroxidase_sf"/>
</dbReference>
<dbReference type="EMBL" id="GL378376">
    <property type="protein sequence ID" value="EFJ43067.1"/>
    <property type="molecule type" value="Genomic_DNA"/>
</dbReference>
<evidence type="ECO:0000313" key="4">
    <source>
        <dbReference type="EMBL" id="EFJ43067.1"/>
    </source>
</evidence>
<dbReference type="KEGG" id="vcn:VOLCADRAFT_66357"/>
<dbReference type="Proteomes" id="UP000001058">
    <property type="component" value="Unassembled WGS sequence"/>
</dbReference>
<keyword evidence="3" id="KW-0325">Glycoprotein</keyword>
<dbReference type="Gene3D" id="1.10.640.10">
    <property type="entry name" value="Haem peroxidase domain superfamily, animal type"/>
    <property type="match status" value="2"/>
</dbReference>
<reference evidence="4 5" key="1">
    <citation type="journal article" date="2010" name="Science">
        <title>Genomic analysis of organismal complexity in the multicellular green alga Volvox carteri.</title>
        <authorList>
            <person name="Prochnik S.E."/>
            <person name="Umen J."/>
            <person name="Nedelcu A.M."/>
            <person name="Hallmann A."/>
            <person name="Miller S.M."/>
            <person name="Nishii I."/>
            <person name="Ferris P."/>
            <person name="Kuo A."/>
            <person name="Mitros T."/>
            <person name="Fritz-Laylin L.K."/>
            <person name="Hellsten U."/>
            <person name="Chapman J."/>
            <person name="Simakov O."/>
            <person name="Rensing S.A."/>
            <person name="Terry A."/>
            <person name="Pangilinan J."/>
            <person name="Kapitonov V."/>
            <person name="Jurka J."/>
            <person name="Salamov A."/>
            <person name="Shapiro H."/>
            <person name="Schmutz J."/>
            <person name="Grimwood J."/>
            <person name="Lindquist E."/>
            <person name="Lucas S."/>
            <person name="Grigoriev I.V."/>
            <person name="Schmitt R."/>
            <person name="Kirk D."/>
            <person name="Rokhsar D.S."/>
        </authorList>
    </citation>
    <scope>NUCLEOTIDE SEQUENCE [LARGE SCALE GENOMIC DNA]</scope>
    <source>
        <strain evidence="5">f. Nagariensis / Eve</strain>
    </source>
</reference>
<dbReference type="PANTHER" id="PTHR11475:SF4">
    <property type="entry name" value="CHORION PEROXIDASE"/>
    <property type="match status" value="1"/>
</dbReference>
<dbReference type="InterPro" id="IPR037120">
    <property type="entry name" value="Haem_peroxidase_sf_animal"/>
</dbReference>
<gene>
    <name evidence="4" type="ORF">VOLCADRAFT_66357</name>
</gene>
<evidence type="ECO:0000256" key="3">
    <source>
        <dbReference type="ARBA" id="ARBA00023180"/>
    </source>
</evidence>
<dbReference type="eggNOG" id="KOG2408">
    <property type="taxonomic scope" value="Eukaryota"/>
</dbReference>
<dbReference type="STRING" id="3068.D8UB84"/>
<protein>
    <submittedName>
        <fullName evidence="4">Uncharacterized protein</fullName>
    </submittedName>
</protein>
<evidence type="ECO:0000256" key="1">
    <source>
        <dbReference type="ARBA" id="ARBA00004613"/>
    </source>
</evidence>
<feature type="non-terminal residue" evidence="4">
    <location>
        <position position="1"/>
    </location>
</feature>
<organism evidence="5">
    <name type="scientific">Volvox carteri f. nagariensis</name>
    <dbReference type="NCBI Taxonomy" id="3068"/>
    <lineage>
        <taxon>Eukaryota</taxon>
        <taxon>Viridiplantae</taxon>
        <taxon>Chlorophyta</taxon>
        <taxon>core chlorophytes</taxon>
        <taxon>Chlorophyceae</taxon>
        <taxon>CS clade</taxon>
        <taxon>Chlamydomonadales</taxon>
        <taxon>Volvocaceae</taxon>
        <taxon>Volvox</taxon>
    </lineage>
</organism>